<proteinExistence type="predicted"/>
<accession>A0ABW1ZQ53</accession>
<reference evidence="2" key="1">
    <citation type="journal article" date="2019" name="Int. J. Syst. Evol. Microbiol.">
        <title>The Global Catalogue of Microorganisms (GCM) 10K type strain sequencing project: providing services to taxonomists for standard genome sequencing and annotation.</title>
        <authorList>
            <consortium name="The Broad Institute Genomics Platform"/>
            <consortium name="The Broad Institute Genome Sequencing Center for Infectious Disease"/>
            <person name="Wu L."/>
            <person name="Ma J."/>
        </authorList>
    </citation>
    <scope>NUCLEOTIDE SEQUENCE [LARGE SCALE GENOMIC DNA]</scope>
    <source>
        <strain evidence="2">CCUG 63830</strain>
    </source>
</reference>
<dbReference type="EMBL" id="JBHSWB010000002">
    <property type="protein sequence ID" value="MFC6663105.1"/>
    <property type="molecule type" value="Genomic_DNA"/>
</dbReference>
<dbReference type="Proteomes" id="UP001596317">
    <property type="component" value="Unassembled WGS sequence"/>
</dbReference>
<dbReference type="RefSeq" id="WP_263489984.1">
    <property type="nucleotide sequence ID" value="NZ_JAIQXV010000022.1"/>
</dbReference>
<gene>
    <name evidence="1" type="ORF">ACFP90_23960</name>
</gene>
<evidence type="ECO:0000313" key="2">
    <source>
        <dbReference type="Proteomes" id="UP001596317"/>
    </source>
</evidence>
<protein>
    <submittedName>
        <fullName evidence="1">Uncharacterized protein</fullName>
    </submittedName>
</protein>
<keyword evidence="2" id="KW-1185">Reference proteome</keyword>
<evidence type="ECO:0000313" key="1">
    <source>
        <dbReference type="EMBL" id="MFC6663105.1"/>
    </source>
</evidence>
<comment type="caution">
    <text evidence="1">The sequence shown here is derived from an EMBL/GenBank/DDBJ whole genome shotgun (WGS) entry which is preliminary data.</text>
</comment>
<sequence>MNVTTPLTPEEFKRRLPAALAIAQAETESPEDRLAKLSSQAV</sequence>
<organism evidence="1 2">
    <name type="scientific">Deinococcus multiflagellatus</name>
    <dbReference type="NCBI Taxonomy" id="1656887"/>
    <lineage>
        <taxon>Bacteria</taxon>
        <taxon>Thermotogati</taxon>
        <taxon>Deinococcota</taxon>
        <taxon>Deinococci</taxon>
        <taxon>Deinococcales</taxon>
        <taxon>Deinococcaceae</taxon>
        <taxon>Deinococcus</taxon>
    </lineage>
</organism>
<name>A0ABW1ZQ53_9DEIO</name>